<reference evidence="1 2" key="1">
    <citation type="submission" date="2020-02" db="EMBL/GenBank/DDBJ databases">
        <title>Draft genome sequence of two Spirosoma agri KCTC 52727 and Spirosoma terrae KCTC 52035.</title>
        <authorList>
            <person name="Rojas J."/>
            <person name="Ambika Manirajan B."/>
            <person name="Ratering S."/>
            <person name="Suarez C."/>
            <person name="Schnell S."/>
        </authorList>
    </citation>
    <scope>NUCLEOTIDE SEQUENCE [LARGE SCALE GENOMIC DNA]</scope>
    <source>
        <strain evidence="1 2">KCTC 52727</strain>
    </source>
</reference>
<gene>
    <name evidence="1" type="ORF">GK091_19115</name>
</gene>
<proteinExistence type="predicted"/>
<organism evidence="1 2">
    <name type="scientific">Spirosoma agri</name>
    <dbReference type="NCBI Taxonomy" id="1987381"/>
    <lineage>
        <taxon>Bacteria</taxon>
        <taxon>Pseudomonadati</taxon>
        <taxon>Bacteroidota</taxon>
        <taxon>Cytophagia</taxon>
        <taxon>Cytophagales</taxon>
        <taxon>Cytophagaceae</taxon>
        <taxon>Spirosoma</taxon>
    </lineage>
</organism>
<accession>A0A6M0ILI0</accession>
<keyword evidence="2" id="KW-1185">Reference proteome</keyword>
<evidence type="ECO:0000313" key="2">
    <source>
        <dbReference type="Proteomes" id="UP000477386"/>
    </source>
</evidence>
<sequence length="79" mass="9571">MWYFLIKQAALEMSQYQALQRKASLTEVELFNEPYENWYIFSIERDHYTGFMDFLDREGIGYDLKADRPTRDEMVADMK</sequence>
<evidence type="ECO:0000313" key="1">
    <source>
        <dbReference type="EMBL" id="NEU69004.1"/>
    </source>
</evidence>
<dbReference type="AlphaFoldDB" id="A0A6M0ILI0"/>
<name>A0A6M0ILI0_9BACT</name>
<protein>
    <submittedName>
        <fullName evidence="1">Uncharacterized protein</fullName>
    </submittedName>
</protein>
<dbReference type="Proteomes" id="UP000477386">
    <property type="component" value="Unassembled WGS sequence"/>
</dbReference>
<comment type="caution">
    <text evidence="1">The sequence shown here is derived from an EMBL/GenBank/DDBJ whole genome shotgun (WGS) entry which is preliminary data.</text>
</comment>
<dbReference type="EMBL" id="JAAGNZ010000002">
    <property type="protein sequence ID" value="NEU69004.1"/>
    <property type="molecule type" value="Genomic_DNA"/>
</dbReference>
<dbReference type="RefSeq" id="WP_164041494.1">
    <property type="nucleotide sequence ID" value="NZ_JAAGNZ010000002.1"/>
</dbReference>